<comment type="catalytic activity">
    <reaction evidence="2">
        <text>2 GTP = 3',3'-c-di-GMP + 2 diphosphate</text>
        <dbReference type="Rhea" id="RHEA:24898"/>
        <dbReference type="ChEBI" id="CHEBI:33019"/>
        <dbReference type="ChEBI" id="CHEBI:37565"/>
        <dbReference type="ChEBI" id="CHEBI:58805"/>
        <dbReference type="EC" id="2.7.7.65"/>
    </reaction>
</comment>
<dbReference type="SUPFAM" id="SSF55073">
    <property type="entry name" value="Nucleotide cyclase"/>
    <property type="match status" value="1"/>
</dbReference>
<keyword evidence="5" id="KW-0808">Transferase</keyword>
<keyword evidence="6" id="KW-1185">Reference proteome</keyword>
<feature type="transmembrane region" description="Helical" evidence="3">
    <location>
        <begin position="165"/>
        <end position="182"/>
    </location>
</feature>
<evidence type="ECO:0000259" key="4">
    <source>
        <dbReference type="PROSITE" id="PS50887"/>
    </source>
</evidence>
<dbReference type="EC" id="2.7.7.65" evidence="1"/>
<protein>
    <recommendedName>
        <fullName evidence="1">diguanylate cyclase</fullName>
        <ecNumber evidence="1">2.7.7.65</ecNumber>
    </recommendedName>
</protein>
<dbReference type="EMBL" id="CP148074">
    <property type="protein sequence ID" value="WXL26554.1"/>
    <property type="molecule type" value="Genomic_DNA"/>
</dbReference>
<organism evidence="5 6">
    <name type="scientific">Ectopseudomonas mendocina</name>
    <name type="common">Pseudomonas mendocina</name>
    <dbReference type="NCBI Taxonomy" id="300"/>
    <lineage>
        <taxon>Bacteria</taxon>
        <taxon>Pseudomonadati</taxon>
        <taxon>Pseudomonadota</taxon>
        <taxon>Gammaproteobacteria</taxon>
        <taxon>Pseudomonadales</taxon>
        <taxon>Pseudomonadaceae</taxon>
        <taxon>Ectopseudomonas</taxon>
    </lineage>
</organism>
<reference evidence="5 6" key="1">
    <citation type="submission" date="2024-03" db="EMBL/GenBank/DDBJ databases">
        <title>Complete genome of BD2.</title>
        <authorList>
            <person name="Cao G."/>
        </authorList>
    </citation>
    <scope>NUCLEOTIDE SEQUENCE [LARGE SCALE GENOMIC DNA]</scope>
    <source>
        <strain evidence="5 6">BD2</strain>
    </source>
</reference>
<accession>A0ABZ2RQR7</accession>
<dbReference type="GO" id="GO:0052621">
    <property type="term" value="F:diguanylate cyclase activity"/>
    <property type="evidence" value="ECO:0007669"/>
    <property type="project" value="UniProtKB-EC"/>
</dbReference>
<dbReference type="InterPro" id="IPR029787">
    <property type="entry name" value="Nucleotide_cyclase"/>
</dbReference>
<sequence>MPLRKVPRNPAEFALWREVQDTHSRSAMAGVYYFLAWPLTWLFSDAPGALLVPGLAGIAMSVLLLCLYLVHKPPKLHDEATLQRWLKRQWGLIFATALGWGLLNAVALSNNLFGKSEIIATLSTVALSTAIVFNLGMRKLPVCAALMLIYAPPITCLVIEWREQYPLLISLLAYMNFLLFALQNKHKGYHRTLNMELQLLRQQEHLDQLSRTDSLTQLGNRYQFNSLFPNLVATAQRQGQPLSLILLDIDHFKQINDVHGHACGDECLSLFAERMRSHFRRASDALLRLGGEEFGVLMPNTQLEHAQAMADQFRADLARELFEVSGAQIVLTASVGVGCFDPEKGCSSEAFYKRVDAALYIAKNSGRNSLIMA</sequence>
<feature type="domain" description="GGDEF" evidence="4">
    <location>
        <begin position="240"/>
        <end position="373"/>
    </location>
</feature>
<proteinExistence type="predicted"/>
<keyword evidence="5" id="KW-0548">Nucleotidyltransferase</keyword>
<dbReference type="InterPro" id="IPR000160">
    <property type="entry name" value="GGDEF_dom"/>
</dbReference>
<dbReference type="PANTHER" id="PTHR45138">
    <property type="entry name" value="REGULATORY COMPONENTS OF SENSORY TRANSDUCTION SYSTEM"/>
    <property type="match status" value="1"/>
</dbReference>
<dbReference type="CDD" id="cd01949">
    <property type="entry name" value="GGDEF"/>
    <property type="match status" value="1"/>
</dbReference>
<dbReference type="InterPro" id="IPR050469">
    <property type="entry name" value="Diguanylate_Cyclase"/>
</dbReference>
<evidence type="ECO:0000313" key="6">
    <source>
        <dbReference type="Proteomes" id="UP001476583"/>
    </source>
</evidence>
<evidence type="ECO:0000256" key="2">
    <source>
        <dbReference type="ARBA" id="ARBA00034247"/>
    </source>
</evidence>
<dbReference type="InterPro" id="IPR043128">
    <property type="entry name" value="Rev_trsase/Diguanyl_cyclase"/>
</dbReference>
<gene>
    <name evidence="5" type="ORF">WG219_03495</name>
</gene>
<dbReference type="PROSITE" id="PS50887">
    <property type="entry name" value="GGDEF"/>
    <property type="match status" value="1"/>
</dbReference>
<feature type="transmembrane region" description="Helical" evidence="3">
    <location>
        <begin position="142"/>
        <end position="159"/>
    </location>
</feature>
<dbReference type="Gene3D" id="3.30.70.270">
    <property type="match status" value="1"/>
</dbReference>
<feature type="transmembrane region" description="Helical" evidence="3">
    <location>
        <begin position="90"/>
        <end position="112"/>
    </location>
</feature>
<dbReference type="Proteomes" id="UP001476583">
    <property type="component" value="Chromosome"/>
</dbReference>
<evidence type="ECO:0000256" key="3">
    <source>
        <dbReference type="SAM" id="Phobius"/>
    </source>
</evidence>
<keyword evidence="3" id="KW-1133">Transmembrane helix</keyword>
<dbReference type="NCBIfam" id="TIGR00254">
    <property type="entry name" value="GGDEF"/>
    <property type="match status" value="1"/>
</dbReference>
<dbReference type="Pfam" id="PF00990">
    <property type="entry name" value="GGDEF"/>
    <property type="match status" value="1"/>
</dbReference>
<keyword evidence="3" id="KW-0812">Transmembrane</keyword>
<dbReference type="PANTHER" id="PTHR45138:SF9">
    <property type="entry name" value="DIGUANYLATE CYCLASE DGCM-RELATED"/>
    <property type="match status" value="1"/>
</dbReference>
<evidence type="ECO:0000256" key="1">
    <source>
        <dbReference type="ARBA" id="ARBA00012528"/>
    </source>
</evidence>
<feature type="transmembrane region" description="Helical" evidence="3">
    <location>
        <begin position="118"/>
        <end position="135"/>
    </location>
</feature>
<evidence type="ECO:0000313" key="5">
    <source>
        <dbReference type="EMBL" id="WXL26554.1"/>
    </source>
</evidence>
<feature type="transmembrane region" description="Helical" evidence="3">
    <location>
        <begin position="27"/>
        <end position="44"/>
    </location>
</feature>
<name>A0ABZ2RQR7_ECTME</name>
<keyword evidence="3" id="KW-0472">Membrane</keyword>
<feature type="transmembrane region" description="Helical" evidence="3">
    <location>
        <begin position="50"/>
        <end position="70"/>
    </location>
</feature>
<dbReference type="SMART" id="SM00267">
    <property type="entry name" value="GGDEF"/>
    <property type="match status" value="1"/>
</dbReference>